<evidence type="ECO:0000256" key="1">
    <source>
        <dbReference type="ARBA" id="ARBA00022741"/>
    </source>
</evidence>
<dbReference type="EMBL" id="BAAARV010000015">
    <property type="protein sequence ID" value="GAA2334978.1"/>
    <property type="molecule type" value="Genomic_DNA"/>
</dbReference>
<evidence type="ECO:0000313" key="8">
    <source>
        <dbReference type="Proteomes" id="UP001501444"/>
    </source>
</evidence>
<keyword evidence="5" id="KW-0472">Membrane</keyword>
<gene>
    <name evidence="7" type="ORF">GCM10010170_014670</name>
</gene>
<feature type="binding site" evidence="3">
    <location>
        <begin position="597"/>
        <end position="604"/>
    </location>
    <ligand>
        <name>ATP</name>
        <dbReference type="ChEBI" id="CHEBI:30616"/>
    </ligand>
</feature>
<comment type="caution">
    <text evidence="7">The sequence shown here is derived from an EMBL/GenBank/DDBJ whole genome shotgun (WGS) entry which is preliminary data.</text>
</comment>
<keyword evidence="1 3" id="KW-0547">Nucleotide-binding</keyword>
<evidence type="ECO:0000256" key="3">
    <source>
        <dbReference type="PROSITE-ProRule" id="PRU00289"/>
    </source>
</evidence>
<name>A0ABN3FQ61_9ACTN</name>
<dbReference type="Proteomes" id="UP001501444">
    <property type="component" value="Unassembled WGS sequence"/>
</dbReference>
<feature type="compositionally biased region" description="Pro residues" evidence="4">
    <location>
        <begin position="826"/>
        <end position="844"/>
    </location>
</feature>
<feature type="transmembrane region" description="Helical" evidence="5">
    <location>
        <begin position="198"/>
        <end position="218"/>
    </location>
</feature>
<keyword evidence="8" id="KW-1185">Reference proteome</keyword>
<feature type="region of interest" description="Disordered" evidence="4">
    <location>
        <begin position="819"/>
        <end position="847"/>
    </location>
</feature>
<dbReference type="Gene3D" id="3.40.50.300">
    <property type="entry name" value="P-loop containing nucleotide triphosphate hydrolases"/>
    <property type="match status" value="3"/>
</dbReference>
<reference evidence="7 8" key="1">
    <citation type="journal article" date="2019" name="Int. J. Syst. Evol. Microbiol.">
        <title>The Global Catalogue of Microorganisms (GCM) 10K type strain sequencing project: providing services to taxonomists for standard genome sequencing and annotation.</title>
        <authorList>
            <consortium name="The Broad Institute Genomics Platform"/>
            <consortium name="The Broad Institute Genome Sequencing Center for Infectious Disease"/>
            <person name="Wu L."/>
            <person name="Ma J."/>
        </authorList>
    </citation>
    <scope>NUCLEOTIDE SEQUENCE [LARGE SCALE GENOMIC DNA]</scope>
    <source>
        <strain evidence="7 8">JCM 3272</strain>
    </source>
</reference>
<dbReference type="InterPro" id="IPR003593">
    <property type="entry name" value="AAA+_ATPase"/>
</dbReference>
<keyword evidence="5" id="KW-0812">Transmembrane</keyword>
<dbReference type="InterPro" id="IPR027417">
    <property type="entry name" value="P-loop_NTPase"/>
</dbReference>
<dbReference type="InterPro" id="IPR050206">
    <property type="entry name" value="FtsK/SpoIIIE/SftA"/>
</dbReference>
<dbReference type="SMART" id="SM00382">
    <property type="entry name" value="AAA"/>
    <property type="match status" value="3"/>
</dbReference>
<dbReference type="PROSITE" id="PS50901">
    <property type="entry name" value="FTSK"/>
    <property type="match status" value="2"/>
</dbReference>
<dbReference type="PANTHER" id="PTHR22683">
    <property type="entry name" value="SPORULATION PROTEIN RELATED"/>
    <property type="match status" value="1"/>
</dbReference>
<dbReference type="PANTHER" id="PTHR22683:SF1">
    <property type="entry name" value="TYPE VII SECRETION SYSTEM PROTEIN ESSC"/>
    <property type="match status" value="1"/>
</dbReference>
<dbReference type="Pfam" id="PF01580">
    <property type="entry name" value="FtsK_SpoIIIE"/>
    <property type="match status" value="2"/>
</dbReference>
<accession>A0ABN3FQ61</accession>
<dbReference type="SUPFAM" id="SSF52540">
    <property type="entry name" value="P-loop containing nucleoside triphosphate hydrolases"/>
    <property type="match status" value="3"/>
</dbReference>
<evidence type="ECO:0000256" key="5">
    <source>
        <dbReference type="SAM" id="Phobius"/>
    </source>
</evidence>
<sequence length="1417" mass="149891">MRIRVTAAYDDHELRVVPSATVDEVRRRLYQSQGPLIIDGVGLAADTPIADAVVLDGAVVVTEGDGRPATGAGWLLATATGPDGGRGAGLADGRHQLEPGLMLSVDGPAVTAAVGADGAVIDGRLCHADGPVAPGVVLGSAPALARLARIEAAEPGMTGAAEPGRTRVPFHRAPRGPLPAPAPLPEEPREAEAAGRSAGFLLTSVFAPLVFALGIYLISRQLAYALLSLLAVPLALGGLVEHRLRGRRERRRNHAAYERDLAKHAEAMAEAAADEVHRRWAGVLTPAECERVATLPGRRLWQRTAGDPDFGHAAAAVGTVRWGGPGELTPVPLPSPLGPHETVSLTGPPDLVDALARALLCQLAVHQGPADLRIALLLDNDLTRWDWAKWLPHLRTDDDGAMRCAACADERQLEAAVQRLLAEDHRRAAGAPAPQWLFVVSGERLRPGACAALRRAVADGAALLVVGGPAPDIATTRLEVEAGGTLRHTAVRDGVTIHGAAPMPMAMPSARRFARALARYEDPLIADRQPALPEIVRLSALGEIGLAAPVEQIAAEVERRWKAGTARDGLAAAIGMTEHGVFELDLVRQGPHCLIGGTTSSGKSELLKTIVAALALRYSPEQVVFGLFDFKGKTSLQELARLPHVVGLVGDTDLHEAERALRYLAAELLRREQLLFAAQVEDIAQYPGGLPRLVVVIDEFQILADELPNLLGKIIDVIKRGRSLGVHLLFATQSPMSIRNYDEIKRNTRLRITLRLEDEEDSRRLVDLPDAALIRRPGQGIARLGAGRVERFQTGYVSGLPVPTVAETLDVLPFRLTPAWREDEPPGPPAPSPVTPEPPAPPEPDPVRWWERLPGTVVEPAWRAAEDVHKGQWWQDAAPGADAAASASEQIAATGPGAATELVALIDGVLATHGARAGAEPYEVWPPALPERLAPDRIPPSPRPGDPHVTFALGDDPEGPDHAKQPAIGWDLHAGNLLVFGVPGSGTSTALRSLALALAAAYGPDELRLFALDLGGGALQPLAALPHCAGNHIVTGDTERQAALIAHLGTEIDRRCAQPPEQTRHEPWLVLLVDHLPAFLAEHSAAHNRHSAPLVDGFLKVFAQGGATRVVVAGTAAGGRVPTEVTARVRQRLVLKLADAGAYLEFGIRPGETPRAVPGRGVWLDGEARIEAQVAIHDDVAAAVRAVSTGRRAAGAAVIRPLPEAVDEADLRGAVRWDGGTVLSMPVGIGGVMPGPVVVALEEGAPLLVYGPTRSRKSTLLARIARLARDAGEGPAVYLFAPEGSPLHGCDAERPPARDEAEAAALAARIEQERRPVLLVIDDLAAAGDAFAGLLHRGRPGAALLIVAADRLDRLRGAAFGSFAYQLRNQSGHKITLQPDVSAGDPITGRNLTYFPSRPAPGRGFLLGPEQTQLIQT</sequence>
<evidence type="ECO:0000313" key="7">
    <source>
        <dbReference type="EMBL" id="GAA2334978.1"/>
    </source>
</evidence>
<evidence type="ECO:0000256" key="2">
    <source>
        <dbReference type="ARBA" id="ARBA00022840"/>
    </source>
</evidence>
<dbReference type="InterPro" id="IPR002543">
    <property type="entry name" value="FtsK_dom"/>
</dbReference>
<dbReference type="RefSeq" id="WP_344611480.1">
    <property type="nucleotide sequence ID" value="NZ_BAAARV010000015.1"/>
</dbReference>
<feature type="domain" description="FtsK" evidence="6">
    <location>
        <begin position="579"/>
        <end position="763"/>
    </location>
</feature>
<proteinExistence type="predicted"/>
<feature type="binding site" evidence="3">
    <location>
        <begin position="981"/>
        <end position="988"/>
    </location>
    <ligand>
        <name>ATP</name>
        <dbReference type="ChEBI" id="CHEBI:30616"/>
    </ligand>
</feature>
<feature type="region of interest" description="Disordered" evidence="4">
    <location>
        <begin position="936"/>
        <end position="967"/>
    </location>
</feature>
<protein>
    <recommendedName>
        <fullName evidence="6">FtsK domain-containing protein</fullName>
    </recommendedName>
</protein>
<evidence type="ECO:0000256" key="4">
    <source>
        <dbReference type="SAM" id="MobiDB-lite"/>
    </source>
</evidence>
<organism evidence="7 8">
    <name type="scientific">Dactylosporangium salmoneum</name>
    <dbReference type="NCBI Taxonomy" id="53361"/>
    <lineage>
        <taxon>Bacteria</taxon>
        <taxon>Bacillati</taxon>
        <taxon>Actinomycetota</taxon>
        <taxon>Actinomycetes</taxon>
        <taxon>Micromonosporales</taxon>
        <taxon>Micromonosporaceae</taxon>
        <taxon>Dactylosporangium</taxon>
    </lineage>
</organism>
<feature type="domain" description="FtsK" evidence="6">
    <location>
        <begin position="964"/>
        <end position="1144"/>
    </location>
</feature>
<keyword evidence="2 3" id="KW-0067">ATP-binding</keyword>
<keyword evidence="5" id="KW-1133">Transmembrane helix</keyword>
<evidence type="ECO:0000259" key="6">
    <source>
        <dbReference type="PROSITE" id="PS50901"/>
    </source>
</evidence>